<dbReference type="GO" id="GO:0006629">
    <property type="term" value="P:lipid metabolic process"/>
    <property type="evidence" value="ECO:0007669"/>
    <property type="project" value="InterPro"/>
</dbReference>
<accession>A0A7S0KDR7</accession>
<evidence type="ECO:0000259" key="1">
    <source>
        <dbReference type="Pfam" id="PF01764"/>
    </source>
</evidence>
<dbReference type="AlphaFoldDB" id="A0A7S0KDR7"/>
<gene>
    <name evidence="2" type="ORF">OMED0929_LOCUS876</name>
</gene>
<sequence>MPAGVVVHASCVRALGARDDAHALDIVVSCCACECSYDGDGRHVQRALRSLERRMVRPILQQPSPSPPSSFLARVMKRTFSLLKKPPTDDAKDYYYFEAVEVSKTTSSARALVLETCDAMFYAFAGTQTAKDLLSDANFWLTPVASGARAHRGFVNRAESVAMDVAYDRARASDRRLVMCGHSLGGATAALATLMLLLKRPEAAKHVRCVAFACPPLGNAQLTQLVNDRDWGDVFTNIAMPEDRIVKILKSRPGYVGEFVPTRYLLQDGRVVVKTDGGNNEAEDDNDGNNDLAVVENANEAVSRALRESASLSQPRSAVYAHAMKTYRQRLIAALRIAAPQSFVAYDDNDGVSSPAVSSRQHDSSIVELRQHLGPSATFIRAVGILTRDGTRVAALARGAHIDSRTCSRLKATVNGWSCATSSATVVSPDALLIYISAPLLHGAPLPSDSMCSTTDEKTWMPLTIGAAGDFSMTFVDVRMIPRRALLDVTSDQSDVVAAPTTRSNALDAHEIKALFDVSNVSPRSRL</sequence>
<dbReference type="SUPFAM" id="SSF53474">
    <property type="entry name" value="alpha/beta-Hydrolases"/>
    <property type="match status" value="1"/>
</dbReference>
<organism evidence="2">
    <name type="scientific">Ostreococcus mediterraneus</name>
    <dbReference type="NCBI Taxonomy" id="1486918"/>
    <lineage>
        <taxon>Eukaryota</taxon>
        <taxon>Viridiplantae</taxon>
        <taxon>Chlorophyta</taxon>
        <taxon>Mamiellophyceae</taxon>
        <taxon>Mamiellales</taxon>
        <taxon>Bathycoccaceae</taxon>
        <taxon>Ostreococcus</taxon>
    </lineage>
</organism>
<dbReference type="EMBL" id="HBEW01001001">
    <property type="protein sequence ID" value="CAD8576821.1"/>
    <property type="molecule type" value="Transcribed_RNA"/>
</dbReference>
<feature type="domain" description="Fungal lipase-type" evidence="1">
    <location>
        <begin position="123"/>
        <end position="245"/>
    </location>
</feature>
<dbReference type="PANTHER" id="PTHR47523:SF1">
    <property type="entry name" value="F21O3.11 PROTEIN"/>
    <property type="match status" value="1"/>
</dbReference>
<dbReference type="Pfam" id="PF01764">
    <property type="entry name" value="Lipase_3"/>
    <property type="match status" value="1"/>
</dbReference>
<dbReference type="InterPro" id="IPR029058">
    <property type="entry name" value="AB_hydrolase_fold"/>
</dbReference>
<dbReference type="PANTHER" id="PTHR47523">
    <property type="entry name" value="F21O3.11 PROTEIN"/>
    <property type="match status" value="1"/>
</dbReference>
<proteinExistence type="predicted"/>
<protein>
    <recommendedName>
        <fullName evidence="1">Fungal lipase-type domain-containing protein</fullName>
    </recommendedName>
</protein>
<dbReference type="Gene3D" id="3.40.50.1820">
    <property type="entry name" value="alpha/beta hydrolase"/>
    <property type="match status" value="1"/>
</dbReference>
<evidence type="ECO:0000313" key="2">
    <source>
        <dbReference type="EMBL" id="CAD8576821.1"/>
    </source>
</evidence>
<name>A0A7S0KDR7_9CHLO</name>
<dbReference type="InterPro" id="IPR002921">
    <property type="entry name" value="Fungal_lipase-type"/>
</dbReference>
<reference evidence="2" key="1">
    <citation type="submission" date="2021-01" db="EMBL/GenBank/DDBJ databases">
        <authorList>
            <person name="Corre E."/>
            <person name="Pelletier E."/>
            <person name="Niang G."/>
            <person name="Scheremetjew M."/>
            <person name="Finn R."/>
            <person name="Kale V."/>
            <person name="Holt S."/>
            <person name="Cochrane G."/>
            <person name="Meng A."/>
            <person name="Brown T."/>
            <person name="Cohen L."/>
        </authorList>
    </citation>
    <scope>NUCLEOTIDE SEQUENCE</scope>
    <source>
        <strain evidence="2">Clade-D-RCC2572</strain>
    </source>
</reference>